<dbReference type="InterPro" id="IPR050109">
    <property type="entry name" value="HTH-type_TetR-like_transc_reg"/>
</dbReference>
<dbReference type="EMBL" id="SNXZ01000003">
    <property type="protein sequence ID" value="TDP97817.1"/>
    <property type="molecule type" value="Genomic_DNA"/>
</dbReference>
<dbReference type="PROSITE" id="PS50977">
    <property type="entry name" value="HTH_TETR_2"/>
    <property type="match status" value="1"/>
</dbReference>
<reference evidence="4 5" key="1">
    <citation type="submission" date="2019-03" db="EMBL/GenBank/DDBJ databases">
        <title>Genomic Encyclopedia of Type Strains, Phase IV (KMG-IV): sequencing the most valuable type-strain genomes for metagenomic binning, comparative biology and taxonomic classification.</title>
        <authorList>
            <person name="Goeker M."/>
        </authorList>
    </citation>
    <scope>NUCLEOTIDE SEQUENCE [LARGE SCALE GENOMIC DNA]</scope>
    <source>
        <strain evidence="4 5">DSM 45361</strain>
    </source>
</reference>
<evidence type="ECO:0000256" key="1">
    <source>
        <dbReference type="ARBA" id="ARBA00023125"/>
    </source>
</evidence>
<keyword evidence="1 2" id="KW-0238">DNA-binding</keyword>
<evidence type="ECO:0000256" key="2">
    <source>
        <dbReference type="PROSITE-ProRule" id="PRU00335"/>
    </source>
</evidence>
<dbReference type="GO" id="GO:0000976">
    <property type="term" value="F:transcription cis-regulatory region binding"/>
    <property type="evidence" value="ECO:0007669"/>
    <property type="project" value="TreeGrafter"/>
</dbReference>
<proteinExistence type="predicted"/>
<evidence type="ECO:0000259" key="3">
    <source>
        <dbReference type="PROSITE" id="PS50977"/>
    </source>
</evidence>
<dbReference type="OrthoDB" id="2356263at2"/>
<accession>A0A4R6SDQ4</accession>
<dbReference type="InterPro" id="IPR009057">
    <property type="entry name" value="Homeodomain-like_sf"/>
</dbReference>
<dbReference type="PANTHER" id="PTHR30055">
    <property type="entry name" value="HTH-TYPE TRANSCRIPTIONAL REGULATOR RUTR"/>
    <property type="match status" value="1"/>
</dbReference>
<sequence length="192" mass="20709">MGNREDLLAGAVTCLKERGWARTTVRDIAAAAGVSHAAIGYHFGSREELLFQAYVQAMDEWGGEMTKAVEAAAARGADRKEQYAALWDELAASVRTNHQLWLASVEASVVAEHNPQMRELMTSAMREGRRGLAAGLTEIPEDDVDDKLEFSVGAVQMALVSGLMFQWLFAGEKSPSGADVVAGLTALADQLR</sequence>
<gene>
    <name evidence="4" type="ORF">EV186_103794</name>
</gene>
<keyword evidence="5" id="KW-1185">Reference proteome</keyword>
<feature type="DNA-binding region" description="H-T-H motif" evidence="2">
    <location>
        <begin position="24"/>
        <end position="43"/>
    </location>
</feature>
<comment type="caution">
    <text evidence="4">The sequence shown here is derived from an EMBL/GenBank/DDBJ whole genome shotgun (WGS) entry which is preliminary data.</text>
</comment>
<dbReference type="GO" id="GO:0003700">
    <property type="term" value="F:DNA-binding transcription factor activity"/>
    <property type="evidence" value="ECO:0007669"/>
    <property type="project" value="TreeGrafter"/>
</dbReference>
<dbReference type="SUPFAM" id="SSF46689">
    <property type="entry name" value="Homeodomain-like"/>
    <property type="match status" value="1"/>
</dbReference>
<dbReference type="PRINTS" id="PR00455">
    <property type="entry name" value="HTHTETR"/>
</dbReference>
<name>A0A4R6SDQ4_LABRH</name>
<dbReference type="PANTHER" id="PTHR30055:SF219">
    <property type="entry name" value="TRANSCRIPTIONAL REGULATORY PROTEIN"/>
    <property type="match status" value="1"/>
</dbReference>
<dbReference type="Proteomes" id="UP000295444">
    <property type="component" value="Unassembled WGS sequence"/>
</dbReference>
<organism evidence="4 5">
    <name type="scientific">Labedaea rhizosphaerae</name>
    <dbReference type="NCBI Taxonomy" id="598644"/>
    <lineage>
        <taxon>Bacteria</taxon>
        <taxon>Bacillati</taxon>
        <taxon>Actinomycetota</taxon>
        <taxon>Actinomycetes</taxon>
        <taxon>Pseudonocardiales</taxon>
        <taxon>Pseudonocardiaceae</taxon>
        <taxon>Labedaea</taxon>
    </lineage>
</organism>
<feature type="domain" description="HTH tetR-type" evidence="3">
    <location>
        <begin position="1"/>
        <end position="61"/>
    </location>
</feature>
<dbReference type="RefSeq" id="WP_133850964.1">
    <property type="nucleotide sequence ID" value="NZ_SNXZ01000003.1"/>
</dbReference>
<dbReference type="Gene3D" id="1.10.357.10">
    <property type="entry name" value="Tetracycline Repressor, domain 2"/>
    <property type="match status" value="1"/>
</dbReference>
<evidence type="ECO:0000313" key="4">
    <source>
        <dbReference type="EMBL" id="TDP97817.1"/>
    </source>
</evidence>
<protein>
    <submittedName>
        <fullName evidence="4">TetR family transcriptional regulator</fullName>
    </submittedName>
</protein>
<dbReference type="AlphaFoldDB" id="A0A4R6SDQ4"/>
<dbReference type="Pfam" id="PF00440">
    <property type="entry name" value="TetR_N"/>
    <property type="match status" value="1"/>
</dbReference>
<evidence type="ECO:0000313" key="5">
    <source>
        <dbReference type="Proteomes" id="UP000295444"/>
    </source>
</evidence>
<dbReference type="InterPro" id="IPR001647">
    <property type="entry name" value="HTH_TetR"/>
</dbReference>